<dbReference type="Proteomes" id="UP001627154">
    <property type="component" value="Unassembled WGS sequence"/>
</dbReference>
<proteinExistence type="predicted"/>
<name>A0ABD2XB29_9HYME</name>
<dbReference type="EMBL" id="JBJJXI010000040">
    <property type="protein sequence ID" value="KAL3402073.1"/>
    <property type="molecule type" value="Genomic_DNA"/>
</dbReference>
<sequence length="94" mass="10670">MKKAVDSYKMYAATLQRASIELLVREPSELKSRGGSTRSNNQLGDSQKCQRLDSGAVRTSLCIRYTYIICADKNRFSRKKNRARLACAQMLVHI</sequence>
<keyword evidence="2" id="KW-1185">Reference proteome</keyword>
<dbReference type="AlphaFoldDB" id="A0ABD2XB29"/>
<evidence type="ECO:0000313" key="2">
    <source>
        <dbReference type="Proteomes" id="UP001627154"/>
    </source>
</evidence>
<accession>A0ABD2XB29</accession>
<gene>
    <name evidence="1" type="ORF">TKK_004902</name>
</gene>
<evidence type="ECO:0000313" key="1">
    <source>
        <dbReference type="EMBL" id="KAL3402073.1"/>
    </source>
</evidence>
<protein>
    <submittedName>
        <fullName evidence="1">Uncharacterized protein</fullName>
    </submittedName>
</protein>
<reference evidence="1 2" key="1">
    <citation type="journal article" date="2024" name="bioRxiv">
        <title>A reference genome for Trichogramma kaykai: A tiny desert-dwelling parasitoid wasp with competing sex-ratio distorters.</title>
        <authorList>
            <person name="Culotta J."/>
            <person name="Lindsey A.R."/>
        </authorList>
    </citation>
    <scope>NUCLEOTIDE SEQUENCE [LARGE SCALE GENOMIC DNA]</scope>
    <source>
        <strain evidence="1 2">KSX58</strain>
    </source>
</reference>
<comment type="caution">
    <text evidence="1">The sequence shown here is derived from an EMBL/GenBank/DDBJ whole genome shotgun (WGS) entry which is preliminary data.</text>
</comment>
<organism evidence="1 2">
    <name type="scientific">Trichogramma kaykai</name>
    <dbReference type="NCBI Taxonomy" id="54128"/>
    <lineage>
        <taxon>Eukaryota</taxon>
        <taxon>Metazoa</taxon>
        <taxon>Ecdysozoa</taxon>
        <taxon>Arthropoda</taxon>
        <taxon>Hexapoda</taxon>
        <taxon>Insecta</taxon>
        <taxon>Pterygota</taxon>
        <taxon>Neoptera</taxon>
        <taxon>Endopterygota</taxon>
        <taxon>Hymenoptera</taxon>
        <taxon>Apocrita</taxon>
        <taxon>Proctotrupomorpha</taxon>
        <taxon>Chalcidoidea</taxon>
        <taxon>Trichogrammatidae</taxon>
        <taxon>Trichogramma</taxon>
    </lineage>
</organism>